<keyword evidence="4 9" id="KW-0863">Zinc-finger</keyword>
<feature type="compositionally biased region" description="Acidic residues" evidence="10">
    <location>
        <begin position="402"/>
        <end position="422"/>
    </location>
</feature>
<dbReference type="InterPro" id="IPR011009">
    <property type="entry name" value="Kinase-like_dom_sf"/>
</dbReference>
<keyword evidence="13" id="KW-1185">Reference proteome</keyword>
<feature type="region of interest" description="Disordered" evidence="10">
    <location>
        <begin position="61"/>
        <end position="115"/>
    </location>
</feature>
<feature type="compositionally biased region" description="Acidic residues" evidence="10">
    <location>
        <begin position="81"/>
        <end position="91"/>
    </location>
</feature>
<dbReference type="Gene3D" id="3.30.40.10">
    <property type="entry name" value="Zinc/RING finger domain, C3HC4 (zinc finger)"/>
    <property type="match status" value="1"/>
</dbReference>
<feature type="domain" description="PHD-type" evidence="11">
    <location>
        <begin position="484"/>
        <end position="533"/>
    </location>
</feature>
<evidence type="ECO:0000259" key="11">
    <source>
        <dbReference type="PROSITE" id="PS50016"/>
    </source>
</evidence>
<dbReference type="InterPro" id="IPR001965">
    <property type="entry name" value="Znf_PHD"/>
</dbReference>
<dbReference type="SUPFAM" id="SSF57903">
    <property type="entry name" value="FYVE/PHD zinc finger"/>
    <property type="match status" value="1"/>
</dbReference>
<feature type="binding site" evidence="8">
    <location>
        <position position="500"/>
    </location>
    <ligand>
        <name>Zn(2+)</name>
        <dbReference type="ChEBI" id="CHEBI:29105"/>
        <label>2</label>
    </ligand>
</feature>
<comment type="similarity">
    <text evidence="2">Belongs to the ING family.</text>
</comment>
<dbReference type="PROSITE" id="PS01359">
    <property type="entry name" value="ZF_PHD_1"/>
    <property type="match status" value="1"/>
</dbReference>
<gene>
    <name evidence="12" type="ORF">LECACI_7A009158</name>
</gene>
<evidence type="ECO:0000256" key="1">
    <source>
        <dbReference type="ARBA" id="ARBA00004123"/>
    </source>
</evidence>
<dbReference type="Gene3D" id="1.10.510.10">
    <property type="entry name" value="Transferase(Phosphotransferase) domain 1"/>
    <property type="match status" value="1"/>
</dbReference>
<organism evidence="12 13">
    <name type="scientific">Lecanosticta acicola</name>
    <dbReference type="NCBI Taxonomy" id="111012"/>
    <lineage>
        <taxon>Eukaryota</taxon>
        <taxon>Fungi</taxon>
        <taxon>Dikarya</taxon>
        <taxon>Ascomycota</taxon>
        <taxon>Pezizomycotina</taxon>
        <taxon>Dothideomycetes</taxon>
        <taxon>Dothideomycetidae</taxon>
        <taxon>Mycosphaerellales</taxon>
        <taxon>Mycosphaerellaceae</taxon>
        <taxon>Lecanosticta</taxon>
    </lineage>
</organism>
<comment type="subcellular location">
    <subcellularLocation>
        <location evidence="1">Nucleus</location>
    </subcellularLocation>
</comment>
<evidence type="ECO:0000256" key="6">
    <source>
        <dbReference type="ARBA" id="ARBA00023242"/>
    </source>
</evidence>
<keyword evidence="3 8" id="KW-0479">Metal-binding</keyword>
<evidence type="ECO:0000313" key="13">
    <source>
        <dbReference type="Proteomes" id="UP001296104"/>
    </source>
</evidence>
<feature type="site" description="Histone H3K4me3 binding" evidence="7">
    <location>
        <position position="486"/>
    </location>
</feature>
<dbReference type="GO" id="GO:0008270">
    <property type="term" value="F:zinc ion binding"/>
    <property type="evidence" value="ECO:0007669"/>
    <property type="project" value="UniProtKB-KW"/>
</dbReference>
<evidence type="ECO:0000256" key="10">
    <source>
        <dbReference type="SAM" id="MobiDB-lite"/>
    </source>
</evidence>
<feature type="site" description="Histone H3K4me3 binding" evidence="7">
    <location>
        <position position="501"/>
    </location>
</feature>
<evidence type="ECO:0000256" key="8">
    <source>
        <dbReference type="PIRSR" id="PIRSR628651-51"/>
    </source>
</evidence>
<proteinExistence type="inferred from homology"/>
<feature type="compositionally biased region" description="Basic and acidic residues" evidence="10">
    <location>
        <begin position="466"/>
        <end position="482"/>
    </location>
</feature>
<dbReference type="InterPro" id="IPR019787">
    <property type="entry name" value="Znf_PHD-finger"/>
</dbReference>
<evidence type="ECO:0000256" key="2">
    <source>
        <dbReference type="ARBA" id="ARBA00010210"/>
    </source>
</evidence>
<accession>A0AAI9EFA3</accession>
<feature type="compositionally biased region" description="Basic and acidic residues" evidence="10">
    <location>
        <begin position="423"/>
        <end position="447"/>
    </location>
</feature>
<feature type="compositionally biased region" description="Basic and acidic residues" evidence="10">
    <location>
        <begin position="92"/>
        <end position="102"/>
    </location>
</feature>
<feature type="binding site" evidence="8">
    <location>
        <position position="505"/>
    </location>
    <ligand>
        <name>Zn(2+)</name>
        <dbReference type="ChEBI" id="CHEBI:29105"/>
        <label>2</label>
    </ligand>
</feature>
<dbReference type="AlphaFoldDB" id="A0AAI9EFA3"/>
<dbReference type="InterPro" id="IPR013083">
    <property type="entry name" value="Znf_RING/FYVE/PHD"/>
</dbReference>
<dbReference type="SUPFAM" id="SSF56112">
    <property type="entry name" value="Protein kinase-like (PK-like)"/>
    <property type="match status" value="1"/>
</dbReference>
<keyword evidence="5 8" id="KW-0862">Zinc</keyword>
<protein>
    <submittedName>
        <fullName evidence="12">Chromatin modification-related</fullName>
    </submittedName>
</protein>
<reference evidence="12" key="1">
    <citation type="submission" date="2023-11" db="EMBL/GenBank/DDBJ databases">
        <authorList>
            <person name="Alioto T."/>
            <person name="Alioto T."/>
            <person name="Gomez Garrido J."/>
        </authorList>
    </citation>
    <scope>NUCLEOTIDE SEQUENCE</scope>
</reference>
<feature type="binding site" evidence="8">
    <location>
        <position position="514"/>
    </location>
    <ligand>
        <name>Zn(2+)</name>
        <dbReference type="ChEBI" id="CHEBI:29105"/>
        <label>1</label>
    </ligand>
</feature>
<dbReference type="InterPro" id="IPR000719">
    <property type="entry name" value="Prot_kinase_dom"/>
</dbReference>
<dbReference type="InterPro" id="IPR019786">
    <property type="entry name" value="Zinc_finger_PHD-type_CS"/>
</dbReference>
<evidence type="ECO:0000256" key="7">
    <source>
        <dbReference type="PIRSR" id="PIRSR628651-50"/>
    </source>
</evidence>
<evidence type="ECO:0000256" key="5">
    <source>
        <dbReference type="ARBA" id="ARBA00022833"/>
    </source>
</evidence>
<feature type="binding site" evidence="8">
    <location>
        <position position="489"/>
    </location>
    <ligand>
        <name>Zn(2+)</name>
        <dbReference type="ChEBI" id="CHEBI:29105"/>
        <label>1</label>
    </ligand>
</feature>
<dbReference type="EMBL" id="CAVMBE010000099">
    <property type="protein sequence ID" value="CAK4034000.1"/>
    <property type="molecule type" value="Genomic_DNA"/>
</dbReference>
<comment type="caution">
    <text evidence="12">The sequence shown here is derived from an EMBL/GenBank/DDBJ whole genome shotgun (WGS) entry which is preliminary data.</text>
</comment>
<dbReference type="CDD" id="cd15505">
    <property type="entry name" value="PHD_ING"/>
    <property type="match status" value="1"/>
</dbReference>
<dbReference type="GO" id="GO:0004672">
    <property type="term" value="F:protein kinase activity"/>
    <property type="evidence" value="ECO:0007669"/>
    <property type="project" value="InterPro"/>
</dbReference>
<dbReference type="GO" id="GO:0005524">
    <property type="term" value="F:ATP binding"/>
    <property type="evidence" value="ECO:0007669"/>
    <property type="project" value="InterPro"/>
</dbReference>
<dbReference type="InterPro" id="IPR011011">
    <property type="entry name" value="Znf_FYVE_PHD"/>
</dbReference>
<evidence type="ECO:0000313" key="12">
    <source>
        <dbReference type="EMBL" id="CAK4034000.1"/>
    </source>
</evidence>
<evidence type="ECO:0000256" key="4">
    <source>
        <dbReference type="ARBA" id="ARBA00022771"/>
    </source>
</evidence>
<dbReference type="GO" id="GO:0000785">
    <property type="term" value="C:chromatin"/>
    <property type="evidence" value="ECO:0007669"/>
    <property type="project" value="UniProtKB-ARBA"/>
</dbReference>
<dbReference type="PANTHER" id="PTHR10333">
    <property type="entry name" value="INHIBITOR OF GROWTH PROTEIN"/>
    <property type="match status" value="1"/>
</dbReference>
<feature type="site" description="Histone H3K4me3 binding" evidence="7">
    <location>
        <position position="497"/>
    </location>
</feature>
<feature type="region of interest" description="Disordered" evidence="10">
    <location>
        <begin position="384"/>
        <end position="482"/>
    </location>
</feature>
<dbReference type="SMART" id="SM00249">
    <property type="entry name" value="PHD"/>
    <property type="match status" value="1"/>
</dbReference>
<evidence type="ECO:0000256" key="9">
    <source>
        <dbReference type="PROSITE-ProRule" id="PRU00146"/>
    </source>
</evidence>
<keyword evidence="6" id="KW-0539">Nucleus</keyword>
<dbReference type="Proteomes" id="UP001296104">
    <property type="component" value="Unassembled WGS sequence"/>
</dbReference>
<evidence type="ECO:0000256" key="3">
    <source>
        <dbReference type="ARBA" id="ARBA00022723"/>
    </source>
</evidence>
<feature type="binding site" evidence="8">
    <location>
        <position position="487"/>
    </location>
    <ligand>
        <name>Zn(2+)</name>
        <dbReference type="ChEBI" id="CHEBI:29105"/>
        <label>1</label>
    </ligand>
</feature>
<feature type="site" description="Histone H3K4me3 binding" evidence="7">
    <location>
        <position position="509"/>
    </location>
</feature>
<dbReference type="InterPro" id="IPR028651">
    <property type="entry name" value="ING_fam"/>
</dbReference>
<dbReference type="Pfam" id="PF00069">
    <property type="entry name" value="Pkinase"/>
    <property type="match status" value="1"/>
</dbReference>
<feature type="binding site" evidence="8">
    <location>
        <position position="527"/>
    </location>
    <ligand>
        <name>Zn(2+)</name>
        <dbReference type="ChEBI" id="CHEBI:29105"/>
        <label>2</label>
    </ligand>
</feature>
<dbReference type="PROSITE" id="PS50016">
    <property type="entry name" value="ZF_PHD_2"/>
    <property type="match status" value="1"/>
</dbReference>
<feature type="binding site" evidence="8">
    <location>
        <position position="530"/>
    </location>
    <ligand>
        <name>Zn(2+)</name>
        <dbReference type="ChEBI" id="CHEBI:29105"/>
        <label>2</label>
    </ligand>
</feature>
<name>A0AAI9EFA3_9PEZI</name>
<dbReference type="GO" id="GO:0005634">
    <property type="term" value="C:nucleus"/>
    <property type="evidence" value="ECO:0007669"/>
    <property type="project" value="UniProtKB-SubCell"/>
</dbReference>
<sequence>MGKLPHYDTLSFLYDNDDGCALTARVHGEWYHVMIDAGRLQDRSKSGKRVARDYRRLLGQVKESEQTSDGVKTTAPLFVQPDEDEDDEADEGKDSAVDVHTPEEDEDHSTEPSKALECWMLSPLSDTFSARKKESKTSRKRSVEAWYLCPTHYFRLCVQDGKLRAEEDSNPSSALRQRIQALIPSMPLHKYISDLDIPMHKAKDLTVLLESSEPADTPLHPCLVRHNQHGPEYFLKTVDRGQLQPMNKRELQVMKRIESEGLHNEIRVPLLRGLVQFSTSNHSQNKQDIMGFLMDPIQDPKPLTHMLDTQVSEEKRLKWAEESARMVDVLHQHGITWGDAKGDNFMVDKDDELWIIDFGGSYTEGWVDERLMETVEGDKQGIERLQNGLEDPENNTTRGAEGEEEEEEETEVDEADVDEADLQETKEARRQARESCAGWEERYEQEQKQYTSGAGSRKRKAADGIVDSREQKSAKQDHDADAEPRYCYCNQPESGKMLGCDGQECPKQWFHFSCVGLKEAPTGKWYCKGCRSA</sequence>
<feature type="binding site" evidence="8">
    <location>
        <position position="511"/>
    </location>
    <ligand>
        <name>Zn(2+)</name>
        <dbReference type="ChEBI" id="CHEBI:29105"/>
        <label>1</label>
    </ligand>
</feature>